<evidence type="ECO:0000313" key="2">
    <source>
        <dbReference type="EMBL" id="OAQ34368.1"/>
    </source>
</evidence>
<feature type="region of interest" description="Disordered" evidence="1">
    <location>
        <begin position="212"/>
        <end position="231"/>
    </location>
</feature>
<evidence type="ECO:0000256" key="1">
    <source>
        <dbReference type="SAM" id="MobiDB-lite"/>
    </source>
</evidence>
<keyword evidence="3" id="KW-1185">Reference proteome</keyword>
<feature type="compositionally biased region" description="Polar residues" evidence="1">
    <location>
        <begin position="212"/>
        <end position="227"/>
    </location>
</feature>
<dbReference type="SUPFAM" id="SSF52047">
    <property type="entry name" value="RNI-like"/>
    <property type="match status" value="1"/>
</dbReference>
<dbReference type="AlphaFoldDB" id="A0A197KB12"/>
<dbReference type="EMBL" id="KV442017">
    <property type="protein sequence ID" value="OAQ34368.1"/>
    <property type="molecule type" value="Genomic_DNA"/>
</dbReference>
<dbReference type="OrthoDB" id="2357607at2759"/>
<dbReference type="Gene3D" id="3.80.10.10">
    <property type="entry name" value="Ribonuclease Inhibitor"/>
    <property type="match status" value="1"/>
</dbReference>
<dbReference type="Proteomes" id="UP000078512">
    <property type="component" value="Unassembled WGS sequence"/>
</dbReference>
<accession>A0A197KB12</accession>
<sequence length="492" mass="57390">MAPHPLEIPEILALVGFFLPLWEQTIYPYNLYNITLEFAPQTLCHCLLVSKLWHKTLLPILWSGLWADFSMHHVPNKVISRHSHLFQTLHFQKESQRRDFRFFNNCTNLVELKVFHDEEEYRKGDEAAGSGKQLLRANPRLKVLNWEGDKPWFVPLDVQDFAGFKHLEILSLDGWNCSGGQLEQVLRLLAGTLRKLSITSLDGLRPEELLQQTPKAPLPHSQTQQVSSDRDDALSLTQLDSLALGRFSEPIDLYLYELVKHCPNLTSLELRLDDKTLDTRLLANCLQTNCPNLHALSLPLPLQARHIKALVRHSSRSGLRSLRFCVHGPEHGLVPAILTHAPTLESLHISKADEIMDPEEYLRYLVECTRLKRFTLSHLSPLSFQFLELWGRQAWGCRDLEVMSINIPIHREERRQHYTDIEDRSEEVLTILSDMGWEHLYRFYTREEIRRLRTDRIRLRQVLELVRVQQLDNIRQMELNYLGFRPVAGRRL</sequence>
<reference evidence="2 3" key="1">
    <citation type="submission" date="2016-05" db="EMBL/GenBank/DDBJ databases">
        <title>Genome sequencing reveals origins of a unique bacterial endosymbiosis in the earliest lineages of terrestrial Fungi.</title>
        <authorList>
            <consortium name="DOE Joint Genome Institute"/>
            <person name="Uehling J."/>
            <person name="Gryganskyi A."/>
            <person name="Hameed K."/>
            <person name="Tschaplinski T."/>
            <person name="Misztal P."/>
            <person name="Wu S."/>
            <person name="Desiro A."/>
            <person name="Vande Pol N."/>
            <person name="Du Z.-Y."/>
            <person name="Zienkiewicz A."/>
            <person name="Zienkiewicz K."/>
            <person name="Morin E."/>
            <person name="Tisserant E."/>
            <person name="Splivallo R."/>
            <person name="Hainaut M."/>
            <person name="Henrissat B."/>
            <person name="Ohm R."/>
            <person name="Kuo A."/>
            <person name="Yan J."/>
            <person name="Lipzen A."/>
            <person name="Nolan M."/>
            <person name="Labutti K."/>
            <person name="Barry K."/>
            <person name="Goldstein A."/>
            <person name="Labbe J."/>
            <person name="Schadt C."/>
            <person name="Tuskan G."/>
            <person name="Grigoriev I."/>
            <person name="Martin F."/>
            <person name="Vilgalys R."/>
            <person name="Bonito G."/>
        </authorList>
    </citation>
    <scope>NUCLEOTIDE SEQUENCE [LARGE SCALE GENOMIC DNA]</scope>
    <source>
        <strain evidence="2 3">AG-77</strain>
    </source>
</reference>
<protein>
    <recommendedName>
        <fullName evidence="4">F-box domain-containing protein</fullName>
    </recommendedName>
</protein>
<name>A0A197KB12_9FUNG</name>
<evidence type="ECO:0008006" key="4">
    <source>
        <dbReference type="Google" id="ProtNLM"/>
    </source>
</evidence>
<dbReference type="InterPro" id="IPR032675">
    <property type="entry name" value="LRR_dom_sf"/>
</dbReference>
<evidence type="ECO:0000313" key="3">
    <source>
        <dbReference type="Proteomes" id="UP000078512"/>
    </source>
</evidence>
<gene>
    <name evidence="2" type="ORF">K457DRAFT_121553</name>
</gene>
<proteinExistence type="predicted"/>
<organism evidence="2 3">
    <name type="scientific">Linnemannia elongata AG-77</name>
    <dbReference type="NCBI Taxonomy" id="1314771"/>
    <lineage>
        <taxon>Eukaryota</taxon>
        <taxon>Fungi</taxon>
        <taxon>Fungi incertae sedis</taxon>
        <taxon>Mucoromycota</taxon>
        <taxon>Mortierellomycotina</taxon>
        <taxon>Mortierellomycetes</taxon>
        <taxon>Mortierellales</taxon>
        <taxon>Mortierellaceae</taxon>
        <taxon>Linnemannia</taxon>
    </lineage>
</organism>